<name>I2MUB9_STRT9</name>
<dbReference type="Gene3D" id="2.130.10.10">
    <property type="entry name" value="YVTN repeat-like/Quinoprotein amine dehydrogenase"/>
    <property type="match status" value="1"/>
</dbReference>
<dbReference type="AlphaFoldDB" id="I2MUB9"/>
<accession>I2MUB9</accession>
<dbReference type="InterPro" id="IPR011044">
    <property type="entry name" value="Quino_amine_DH_bsu"/>
</dbReference>
<dbReference type="SUPFAM" id="SSF50969">
    <property type="entry name" value="YVTN repeat-like/Quinoprotein amine dehydrogenase"/>
    <property type="match status" value="1"/>
</dbReference>
<evidence type="ECO:0000313" key="2">
    <source>
        <dbReference type="Proteomes" id="UP000005940"/>
    </source>
</evidence>
<reference evidence="1 2" key="1">
    <citation type="journal article" date="2012" name="J. Bacteriol.">
        <title>Draft genome of Streptomyces tsukubaensis NRRL 18488, the producer of the clinically important immunosuppressant tacrolimus (FK506).</title>
        <authorList>
            <person name="Barreiro C."/>
            <person name="Prieto C."/>
            <person name="Sola-Landa A."/>
            <person name="Solera E."/>
            <person name="Martinez-Castro M."/>
            <person name="Perez-Redondo R."/>
            <person name="Garcia-Estrada C."/>
            <person name="Aparicio J.F."/>
            <person name="Fernandez-Martinez L.T."/>
            <person name="Santos-Aberturas J."/>
            <person name="Salehi-Najafabadi Z."/>
            <person name="Rodriguez-Garcia A."/>
            <person name="Tauch A."/>
            <person name="Martin J.F."/>
        </authorList>
    </citation>
    <scope>NUCLEOTIDE SEQUENCE [LARGE SCALE GENOMIC DNA]</scope>
    <source>
        <strain evidence="2">DSM 42081 / NBRC 108919 / NRRL 18488 / 9993</strain>
    </source>
</reference>
<gene>
    <name evidence="1" type="ORF">STSU_031215</name>
</gene>
<dbReference type="EMBL" id="CP029159">
    <property type="protein sequence ID" value="QKM70945.1"/>
    <property type="molecule type" value="Genomic_DNA"/>
</dbReference>
<evidence type="ECO:0000313" key="1">
    <source>
        <dbReference type="EMBL" id="QKM70945.1"/>
    </source>
</evidence>
<organism evidence="1 2">
    <name type="scientific">Streptomyces tsukubensis (strain DSM 42081 / NBRC 108919 / NRRL 18488 / 9993)</name>
    <dbReference type="NCBI Taxonomy" id="1114943"/>
    <lineage>
        <taxon>Bacteria</taxon>
        <taxon>Bacillati</taxon>
        <taxon>Actinomycetota</taxon>
        <taxon>Actinomycetes</taxon>
        <taxon>Kitasatosporales</taxon>
        <taxon>Streptomycetaceae</taxon>
        <taxon>Streptomyces</taxon>
    </lineage>
</organism>
<dbReference type="InterPro" id="IPR015943">
    <property type="entry name" value="WD40/YVTN_repeat-like_dom_sf"/>
</dbReference>
<keyword evidence="2" id="KW-1185">Reference proteome</keyword>
<proteinExistence type="predicted"/>
<protein>
    <submittedName>
        <fullName evidence="1">Uncharacterized protein</fullName>
    </submittedName>
</protein>
<dbReference type="Proteomes" id="UP000005940">
    <property type="component" value="Chromosome"/>
</dbReference>
<sequence>MSSAAPVSPRLLVADHVAGGLRVFDPSDGRETASLPGRHPAEHAGFLALPGGRTAFVDDRAGELVVLDPYGPDRDGPLVTATAPVAVPAEHLAADPAGLRIAVTTGLGRNEEPWSDLLTAVDLGADGGPRAVRVRTRTGEPGVVLVPPPDGAVPGDTWVVLRHREPGALAVFPWAALESAPPSCPPVAPRYGLPLPDDGHGDAYDPVSGLLFAATGEGVHRARRAGDALVPEAPLPWGGEGRGYYLRLDPVRRTLWSTVRGGPGDPGRWPEWTNCAWWYGPDSGRSGRTPLGPGLVFRFAVAARYLAFARIHPDGDELIVLRPDTGRITARVPLPPMSGAPRPGSAPWDGVQRRAVAASPGHDLIAVSRGGHGEVHLIDAAAGAVVRTLTVPGALDEGGLLALTAPGDGAEGDPVGR</sequence>
<dbReference type="RefSeq" id="WP_006350667.1">
    <property type="nucleotide sequence ID" value="NZ_CP029159.1"/>
</dbReference>